<evidence type="ECO:0000256" key="3">
    <source>
        <dbReference type="ARBA" id="ARBA00022741"/>
    </source>
</evidence>
<dbReference type="SUPFAM" id="SSF55874">
    <property type="entry name" value="ATPase domain of HSP90 chaperone/DNA topoisomerase II/histidine kinase"/>
    <property type="match status" value="1"/>
</dbReference>
<keyword evidence="5 8" id="KW-0067">ATP-binding</keyword>
<dbReference type="OrthoDB" id="5769716at2"/>
<evidence type="ECO:0000313" key="8">
    <source>
        <dbReference type="EMBL" id="EPY03238.1"/>
    </source>
</evidence>
<keyword evidence="3" id="KW-0547">Nucleotide-binding</keyword>
<evidence type="ECO:0000256" key="1">
    <source>
        <dbReference type="ARBA" id="ARBA00022553"/>
    </source>
</evidence>
<gene>
    <name evidence="8" type="ORF">K678_01306</name>
</gene>
<dbReference type="eggNOG" id="COG2172">
    <property type="taxonomic scope" value="Bacteria"/>
</dbReference>
<dbReference type="InterPro" id="IPR036890">
    <property type="entry name" value="HATPase_C_sf"/>
</dbReference>
<dbReference type="GO" id="GO:0000160">
    <property type="term" value="P:phosphorelay signal transduction system"/>
    <property type="evidence" value="ECO:0007669"/>
    <property type="project" value="UniProtKB-KW"/>
</dbReference>
<dbReference type="PANTHER" id="PTHR43065">
    <property type="entry name" value="SENSOR HISTIDINE KINASE"/>
    <property type="match status" value="1"/>
</dbReference>
<comment type="caution">
    <text evidence="8">The sequence shown here is derived from an EMBL/GenBank/DDBJ whole genome shotgun (WGS) entry which is preliminary data.</text>
</comment>
<feature type="domain" description="Histidine kinase/HSP90-like ATPase" evidence="7">
    <location>
        <begin position="37"/>
        <end position="136"/>
    </location>
</feature>
<proteinExistence type="predicted"/>
<dbReference type="AlphaFoldDB" id="S9SGL6"/>
<evidence type="ECO:0000256" key="2">
    <source>
        <dbReference type="ARBA" id="ARBA00022679"/>
    </source>
</evidence>
<reference evidence="8 9" key="1">
    <citation type="submission" date="2013-04" db="EMBL/GenBank/DDBJ databases">
        <authorList>
            <person name="Kuznetsov B."/>
            <person name="Ivanovsky R."/>
        </authorList>
    </citation>
    <scope>NUCLEOTIDE SEQUENCE [LARGE SCALE GENOMIC DNA]</scope>
    <source>
        <strain evidence="8 9">MGU-K5</strain>
    </source>
</reference>
<dbReference type="InterPro" id="IPR003594">
    <property type="entry name" value="HATPase_dom"/>
</dbReference>
<keyword evidence="4" id="KW-0418">Kinase</keyword>
<evidence type="ECO:0000259" key="7">
    <source>
        <dbReference type="SMART" id="SM00387"/>
    </source>
</evidence>
<dbReference type="Proteomes" id="UP000015350">
    <property type="component" value="Unassembled WGS sequence"/>
</dbReference>
<dbReference type="Gene3D" id="3.30.565.10">
    <property type="entry name" value="Histidine kinase-like ATPase, C-terminal domain"/>
    <property type="match status" value="1"/>
</dbReference>
<keyword evidence="1" id="KW-0597">Phosphoprotein</keyword>
<keyword evidence="2" id="KW-0808">Transferase</keyword>
<accession>S9SGL6</accession>
<dbReference type="GO" id="GO:0005524">
    <property type="term" value="F:ATP binding"/>
    <property type="evidence" value="ECO:0007669"/>
    <property type="project" value="UniProtKB-KW"/>
</dbReference>
<protein>
    <submittedName>
        <fullName evidence="8">ATPase-like ATP-binding protein</fullName>
    </submittedName>
</protein>
<dbReference type="SMART" id="SM00387">
    <property type="entry name" value="HATPase_c"/>
    <property type="match status" value="1"/>
</dbReference>
<dbReference type="GO" id="GO:0016301">
    <property type="term" value="F:kinase activity"/>
    <property type="evidence" value="ECO:0007669"/>
    <property type="project" value="UniProtKB-KW"/>
</dbReference>
<evidence type="ECO:0000256" key="5">
    <source>
        <dbReference type="ARBA" id="ARBA00022840"/>
    </source>
</evidence>
<sequence length="137" mass="14243">MRGTDSSSVVLIATPEDVVRARQAGRMAAAALGLGLADQTRLATAISEIARNALHYGGGGRCEISACQEEGHHRITVQVTDHGPGIPEIERAMSPGFSTGNSLGMGLPGAAKLVDSLAIESRPGLTQVTLAMRRKAR</sequence>
<evidence type="ECO:0000256" key="6">
    <source>
        <dbReference type="ARBA" id="ARBA00023012"/>
    </source>
</evidence>
<dbReference type="EMBL" id="AQPH01000003">
    <property type="protein sequence ID" value="EPY03238.1"/>
    <property type="molecule type" value="Genomic_DNA"/>
</dbReference>
<organism evidence="8 9">
    <name type="scientific">Magnetospirillum fulvum MGU-K5</name>
    <dbReference type="NCBI Taxonomy" id="1316936"/>
    <lineage>
        <taxon>Bacteria</taxon>
        <taxon>Pseudomonadati</taxon>
        <taxon>Pseudomonadota</taxon>
        <taxon>Alphaproteobacteria</taxon>
        <taxon>Rhodospirillales</taxon>
        <taxon>Rhodospirillaceae</taxon>
        <taxon>Magnetospirillum</taxon>
    </lineage>
</organism>
<evidence type="ECO:0000256" key="4">
    <source>
        <dbReference type="ARBA" id="ARBA00022777"/>
    </source>
</evidence>
<dbReference type="RefSeq" id="WP_021130649.1">
    <property type="nucleotide sequence ID" value="NZ_AQPH01000003.1"/>
</dbReference>
<dbReference type="PATRIC" id="fig|1316936.3.peg.258"/>
<dbReference type="PANTHER" id="PTHR43065:SF10">
    <property type="entry name" value="PEROXIDE STRESS-ACTIVATED HISTIDINE KINASE MAK3"/>
    <property type="match status" value="1"/>
</dbReference>
<keyword evidence="6" id="KW-0902">Two-component regulatory system</keyword>
<evidence type="ECO:0000313" key="9">
    <source>
        <dbReference type="Proteomes" id="UP000015350"/>
    </source>
</evidence>
<dbReference type="Pfam" id="PF02518">
    <property type="entry name" value="HATPase_c"/>
    <property type="match status" value="1"/>
</dbReference>
<dbReference type="STRING" id="1316936.K678_01306"/>
<name>S9SGL6_MAGFU</name>